<comment type="caution">
    <text evidence="1">The sequence shown here is derived from an EMBL/GenBank/DDBJ whole genome shotgun (WGS) entry which is preliminary data.</text>
</comment>
<keyword evidence="2" id="KW-1185">Reference proteome</keyword>
<sequence>MDHQLVASHVDPLAGGALSPLQSWKHHWVLLNHELDDVNRQLIECHERIARLMASHADDKARLGHQQGRILELEAQLKRFQDKQALAASNEVAGRGATVFSLAHLR</sequence>
<proteinExistence type="predicted"/>
<evidence type="ECO:0000313" key="1">
    <source>
        <dbReference type="EMBL" id="NJP02269.1"/>
    </source>
</evidence>
<dbReference type="EMBL" id="JAAVJI010000009">
    <property type="protein sequence ID" value="NJP02269.1"/>
    <property type="molecule type" value="Genomic_DNA"/>
</dbReference>
<dbReference type="Proteomes" id="UP000746535">
    <property type="component" value="Unassembled WGS sequence"/>
</dbReference>
<organism evidence="1 2">
    <name type="scientific">Pseudomonas quercus</name>
    <dbReference type="NCBI Taxonomy" id="2722792"/>
    <lineage>
        <taxon>Bacteria</taxon>
        <taxon>Pseudomonadati</taxon>
        <taxon>Pseudomonadota</taxon>
        <taxon>Gammaproteobacteria</taxon>
        <taxon>Pseudomonadales</taxon>
        <taxon>Pseudomonadaceae</taxon>
        <taxon>Pseudomonas</taxon>
    </lineage>
</organism>
<protein>
    <submittedName>
        <fullName evidence="1">Uncharacterized protein</fullName>
    </submittedName>
</protein>
<reference evidence="1 2" key="1">
    <citation type="submission" date="2020-03" db="EMBL/GenBank/DDBJ databases">
        <authorList>
            <person name="Wang L."/>
            <person name="He N."/>
            <person name="Li Y."/>
            <person name="Fang Y."/>
            <person name="Zhang F."/>
        </authorList>
    </citation>
    <scope>NUCLEOTIDE SEQUENCE [LARGE SCALE GENOMIC DNA]</scope>
    <source>
        <strain evidence="2">hsmgli-8</strain>
    </source>
</reference>
<dbReference type="RefSeq" id="WP_168084853.1">
    <property type="nucleotide sequence ID" value="NZ_JAAVJI010000009.1"/>
</dbReference>
<name>A0ABX0YJB6_9PSED</name>
<accession>A0ABX0YJB6</accession>
<evidence type="ECO:0000313" key="2">
    <source>
        <dbReference type="Proteomes" id="UP000746535"/>
    </source>
</evidence>
<gene>
    <name evidence="1" type="ORF">HBH25_15580</name>
</gene>